<dbReference type="PANTHER" id="PTHR10509">
    <property type="entry name" value="O-METHYLTRANSFERASE-RELATED"/>
    <property type="match status" value="1"/>
</dbReference>
<dbReference type="SUPFAM" id="SSF53335">
    <property type="entry name" value="S-adenosyl-L-methionine-dependent methyltransferases"/>
    <property type="match status" value="1"/>
</dbReference>
<dbReference type="EMBL" id="CP054719">
    <property type="protein sequence ID" value="QOL19870.1"/>
    <property type="molecule type" value="Genomic_DNA"/>
</dbReference>
<proteinExistence type="predicted"/>
<dbReference type="InterPro" id="IPR029063">
    <property type="entry name" value="SAM-dependent_MTases_sf"/>
</dbReference>
<dbReference type="CDD" id="cd02440">
    <property type="entry name" value="AdoMet_MTases"/>
    <property type="match status" value="1"/>
</dbReference>
<dbReference type="Proteomes" id="UP000594001">
    <property type="component" value="Chromosome"/>
</dbReference>
<dbReference type="GO" id="GO:0008171">
    <property type="term" value="F:O-methyltransferase activity"/>
    <property type="evidence" value="ECO:0007669"/>
    <property type="project" value="InterPro"/>
</dbReference>
<evidence type="ECO:0000313" key="4">
    <source>
        <dbReference type="EMBL" id="QOL19870.1"/>
    </source>
</evidence>
<reference evidence="4 5" key="1">
    <citation type="submission" date="2020-06" db="EMBL/GenBank/DDBJ databases">
        <title>The endosymbiont of the kinetoplastid Bodo saltans is a Paracaedibacter-like alpha-proteobacterium possessing a putative toxin-antitoxin system.</title>
        <authorList>
            <person name="Midha S."/>
            <person name="Rigden D.J."/>
            <person name="Siozios S."/>
            <person name="Hurst G.D.D."/>
            <person name="Jackson A.P."/>
        </authorList>
    </citation>
    <scope>NUCLEOTIDE SEQUENCE [LARGE SCALE GENOMIC DNA]</scope>
    <source>
        <strain evidence="4">Lake Konstanz</strain>
    </source>
</reference>
<keyword evidence="2 4" id="KW-0808">Transferase</keyword>
<keyword evidence="5" id="KW-1185">Reference proteome</keyword>
<dbReference type="GO" id="GO:0008757">
    <property type="term" value="F:S-adenosylmethionine-dependent methyltransferase activity"/>
    <property type="evidence" value="ECO:0007669"/>
    <property type="project" value="TreeGrafter"/>
</dbReference>
<dbReference type="InterPro" id="IPR050362">
    <property type="entry name" value="Cation-dep_OMT"/>
</dbReference>
<dbReference type="RefSeq" id="WP_350332607.1">
    <property type="nucleotide sequence ID" value="NZ_CP054719.1"/>
</dbReference>
<dbReference type="EC" id="2.1.1.-" evidence="4"/>
<accession>A0A7L9RTC7</accession>
<dbReference type="PROSITE" id="PS51682">
    <property type="entry name" value="SAM_OMT_I"/>
    <property type="match status" value="1"/>
</dbReference>
<organism evidence="4 5">
    <name type="scientific">Candidatus Bodocaedibacter vickermanii</name>
    <dbReference type="NCBI Taxonomy" id="2741701"/>
    <lineage>
        <taxon>Bacteria</taxon>
        <taxon>Pseudomonadati</taxon>
        <taxon>Pseudomonadota</taxon>
        <taxon>Alphaproteobacteria</taxon>
        <taxon>Holosporales</taxon>
        <taxon>Candidatus Paracaedibacteraceae</taxon>
        <taxon>Candidatus Bodocaedibacter</taxon>
    </lineage>
</organism>
<dbReference type="KEGG" id="pbal:CPBP_00641"/>
<sequence length="219" mass="25119">MRSIEKIPPAINYIHTTVIHEPDELQWVKERILATDWPIHIAPEEGRLLQLLIRLGGYKRILEIGTHAGYSTLWMAMALPQDGRIFTIERDQNRIRMARETFQHFEQHNSKITLLEGKALDVLKTLEDHPPFDMVFIDADKLNYSNYLTWAEHHVRKGGLIIGDNTFLSGAVYGEPTTDRISPSALNSVHEFNQRLGNQTTYASTMLPTKEGWTMGIKL</sequence>
<name>A0A7L9RTC7_9PROT</name>
<keyword evidence="1 4" id="KW-0489">Methyltransferase</keyword>
<dbReference type="AlphaFoldDB" id="A0A7L9RTC7"/>
<dbReference type="Gene3D" id="3.40.50.150">
    <property type="entry name" value="Vaccinia Virus protein VP39"/>
    <property type="match status" value="1"/>
</dbReference>
<gene>
    <name evidence="4" type="ORF">CPBP_00641</name>
</gene>
<keyword evidence="3" id="KW-0949">S-adenosyl-L-methionine</keyword>
<evidence type="ECO:0000313" key="5">
    <source>
        <dbReference type="Proteomes" id="UP000594001"/>
    </source>
</evidence>
<evidence type="ECO:0000256" key="1">
    <source>
        <dbReference type="ARBA" id="ARBA00022603"/>
    </source>
</evidence>
<dbReference type="GO" id="GO:0032259">
    <property type="term" value="P:methylation"/>
    <property type="evidence" value="ECO:0007669"/>
    <property type="project" value="UniProtKB-KW"/>
</dbReference>
<protein>
    <submittedName>
        <fullName evidence="4">O-methyltransferase</fullName>
        <ecNumber evidence="4">2.1.1.-</ecNumber>
    </submittedName>
</protein>
<evidence type="ECO:0000256" key="3">
    <source>
        <dbReference type="ARBA" id="ARBA00022691"/>
    </source>
</evidence>
<dbReference type="Pfam" id="PF01596">
    <property type="entry name" value="Methyltransf_3"/>
    <property type="match status" value="1"/>
</dbReference>
<evidence type="ECO:0000256" key="2">
    <source>
        <dbReference type="ARBA" id="ARBA00022679"/>
    </source>
</evidence>
<dbReference type="PANTHER" id="PTHR10509:SF14">
    <property type="entry name" value="CAFFEOYL-COA O-METHYLTRANSFERASE 3-RELATED"/>
    <property type="match status" value="1"/>
</dbReference>
<dbReference type="InterPro" id="IPR002935">
    <property type="entry name" value="SAM_O-MeTrfase"/>
</dbReference>